<protein>
    <submittedName>
        <fullName evidence="1">Uncharacterized protein</fullName>
    </submittedName>
</protein>
<gene>
    <name evidence="1" type="ORF">PBS003_LOCUS2566</name>
</gene>
<evidence type="ECO:0000313" key="2">
    <source>
        <dbReference type="Proteomes" id="UP001160483"/>
    </source>
</evidence>
<reference evidence="1" key="1">
    <citation type="submission" date="2021-11" db="EMBL/GenBank/DDBJ databases">
        <authorList>
            <person name="Islam A."/>
            <person name="Islam S."/>
            <person name="Flora M.S."/>
            <person name="Rahman M."/>
            <person name="Ziaur R.M."/>
            <person name="Epstein J.H."/>
            <person name="Hassan M."/>
            <person name="Klassen M."/>
            <person name="Woodard K."/>
            <person name="Webb A."/>
            <person name="Webby R.J."/>
            <person name="El Zowalaty M.E."/>
        </authorList>
    </citation>
    <scope>NUCLEOTIDE SEQUENCE</scope>
    <source>
        <strain evidence="1">Pbs3</strain>
    </source>
</reference>
<name>A0AAU9KVS3_9STRA</name>
<accession>A0AAU9KVS3</accession>
<organism evidence="1 2">
    <name type="scientific">Peronospora belbahrii</name>
    <dbReference type="NCBI Taxonomy" id="622444"/>
    <lineage>
        <taxon>Eukaryota</taxon>
        <taxon>Sar</taxon>
        <taxon>Stramenopiles</taxon>
        <taxon>Oomycota</taxon>
        <taxon>Peronosporomycetes</taxon>
        <taxon>Peronosporales</taxon>
        <taxon>Peronosporaceae</taxon>
        <taxon>Peronospora</taxon>
    </lineage>
</organism>
<sequence>MRIVSFEPLLGQTDGIHNTKQNQETNNIIYQNDKVVVASSVPSLLHLYRPVSAPSLRPQFGEIGNSMTGRREKRKSSRRCCGVKRIDKSKKEAKEIVTLKVMLLCSLDAEQVEVVVDEDYDELKRVERQQMQRVRHDALLFGTSWEHIAGGRTMRCLLAESLVEVAL</sequence>
<comment type="caution">
    <text evidence="1">The sequence shown here is derived from an EMBL/GenBank/DDBJ whole genome shotgun (WGS) entry which is preliminary data.</text>
</comment>
<dbReference type="AlphaFoldDB" id="A0AAU9KVS3"/>
<proteinExistence type="predicted"/>
<dbReference type="Proteomes" id="UP001160483">
    <property type="component" value="Unassembled WGS sequence"/>
</dbReference>
<dbReference type="EMBL" id="CAKKTJ010000131">
    <property type="protein sequence ID" value="CAH0475756.1"/>
    <property type="molecule type" value="Genomic_DNA"/>
</dbReference>
<evidence type="ECO:0000313" key="1">
    <source>
        <dbReference type="EMBL" id="CAH0475756.1"/>
    </source>
</evidence>